<protein>
    <submittedName>
        <fullName evidence="1">Uncharacterized protein</fullName>
    </submittedName>
</protein>
<dbReference type="AlphaFoldDB" id="A0A645H9G4"/>
<gene>
    <name evidence="1" type="ORF">SDC9_183149</name>
</gene>
<evidence type="ECO:0000313" key="1">
    <source>
        <dbReference type="EMBL" id="MPN35651.1"/>
    </source>
</evidence>
<sequence>MHAARAVVADGGGDAVGAPIAVAADGDHRHIAMQALADRPGLSGDALPVKAIDHHVVTRLVFMHHHRLREAIVRDGKRQQFHLGRGDGIGVVVIALHLLAGHPLHTIQRLVSKRAMLLQAAPQRVERLHALVKCKPVQCTKQCTRLLQ</sequence>
<reference evidence="1" key="1">
    <citation type="submission" date="2019-08" db="EMBL/GenBank/DDBJ databases">
        <authorList>
            <person name="Kucharzyk K."/>
            <person name="Murdoch R.W."/>
            <person name="Higgins S."/>
            <person name="Loffler F."/>
        </authorList>
    </citation>
    <scope>NUCLEOTIDE SEQUENCE</scope>
</reference>
<accession>A0A645H9G4</accession>
<comment type="caution">
    <text evidence="1">The sequence shown here is derived from an EMBL/GenBank/DDBJ whole genome shotgun (WGS) entry which is preliminary data.</text>
</comment>
<name>A0A645H9G4_9ZZZZ</name>
<dbReference type="EMBL" id="VSSQ01089377">
    <property type="protein sequence ID" value="MPN35651.1"/>
    <property type="molecule type" value="Genomic_DNA"/>
</dbReference>
<proteinExistence type="predicted"/>
<organism evidence="1">
    <name type="scientific">bioreactor metagenome</name>
    <dbReference type="NCBI Taxonomy" id="1076179"/>
    <lineage>
        <taxon>unclassified sequences</taxon>
        <taxon>metagenomes</taxon>
        <taxon>ecological metagenomes</taxon>
    </lineage>
</organism>